<dbReference type="KEGG" id="hsc:HVS_02655"/>
<proteinExistence type="predicted"/>
<dbReference type="InterPro" id="IPR019734">
    <property type="entry name" value="TPR_rpt"/>
</dbReference>
<evidence type="ECO:0000256" key="1">
    <source>
        <dbReference type="PROSITE-ProRule" id="PRU00339"/>
    </source>
</evidence>
<dbReference type="AlphaFoldDB" id="A0A2K9E4U2"/>
<organism evidence="2 3">
    <name type="scientific">Acetivibrio saccincola</name>
    <dbReference type="NCBI Taxonomy" id="1677857"/>
    <lineage>
        <taxon>Bacteria</taxon>
        <taxon>Bacillati</taxon>
        <taxon>Bacillota</taxon>
        <taxon>Clostridia</taxon>
        <taxon>Eubacteriales</taxon>
        <taxon>Oscillospiraceae</taxon>
        <taxon>Acetivibrio</taxon>
    </lineage>
</organism>
<sequence length="325" mass="38479">MVIYMKNKTEKIDIRIVKYEQYVKENPNKAYGFYCLGRLYFSLGKYNTAENYFKKALSVDENYTRAIIALIELYVYRKKFIKAVYLFSKHRQDINKNYIFRVKLVRGVSSFYSKSDFFRTGSIGFLKSMFLKHTMRYARDLVPKESSNIVLKIILCMYYLKTGENNIFVTQMYKTCVYWDGLDDQLRWDILNNLSNSGNKLVYDMNIAKKFTSIPPSNCSDEYAGIILLASMLKGDVKKTSEIYNLANKYNKKLEPEIMWRYIYWCKENSFYDNSVYDCCKKLIKSGWIDKVVAQTLLIFRDKNNVKLSKRDKQILELYGYAESV</sequence>
<evidence type="ECO:0000313" key="3">
    <source>
        <dbReference type="Proteomes" id="UP000233534"/>
    </source>
</evidence>
<dbReference type="PROSITE" id="PS50293">
    <property type="entry name" value="TPR_REGION"/>
    <property type="match status" value="1"/>
</dbReference>
<dbReference type="Proteomes" id="UP000233534">
    <property type="component" value="Chromosome"/>
</dbReference>
<dbReference type="EMBL" id="CP025197">
    <property type="protein sequence ID" value="AUG56486.1"/>
    <property type="molecule type" value="Genomic_DNA"/>
</dbReference>
<protein>
    <submittedName>
        <fullName evidence="2">Tetratricopeptide repeat protein</fullName>
    </submittedName>
</protein>
<dbReference type="PROSITE" id="PS50005">
    <property type="entry name" value="TPR"/>
    <property type="match status" value="1"/>
</dbReference>
<dbReference type="Pfam" id="PF00515">
    <property type="entry name" value="TPR_1"/>
    <property type="match status" value="1"/>
</dbReference>
<dbReference type="Gene3D" id="1.25.40.10">
    <property type="entry name" value="Tetratricopeptide repeat domain"/>
    <property type="match status" value="1"/>
</dbReference>
<dbReference type="SUPFAM" id="SSF48452">
    <property type="entry name" value="TPR-like"/>
    <property type="match status" value="1"/>
</dbReference>
<feature type="repeat" description="TPR" evidence="1">
    <location>
        <begin position="30"/>
        <end position="63"/>
    </location>
</feature>
<gene>
    <name evidence="2" type="ORF">HVS_02655</name>
</gene>
<keyword evidence="3" id="KW-1185">Reference proteome</keyword>
<name>A0A2K9E4U2_9FIRM</name>
<dbReference type="InterPro" id="IPR011990">
    <property type="entry name" value="TPR-like_helical_dom_sf"/>
</dbReference>
<evidence type="ECO:0000313" key="2">
    <source>
        <dbReference type="EMBL" id="AUG56486.1"/>
    </source>
</evidence>
<dbReference type="SMART" id="SM00028">
    <property type="entry name" value="TPR"/>
    <property type="match status" value="1"/>
</dbReference>
<reference evidence="2 3" key="1">
    <citation type="submission" date="2017-12" db="EMBL/GenBank/DDBJ databases">
        <title>Complete genome sequence of Herbivorax saccincola GGR1, a novel Cellulosome-producing hydrolytic bacterium in a thermophilic biogas plant, established by Illumina and Nanopore MinION sequencing.</title>
        <authorList>
            <person name="Pechtl A."/>
            <person name="Ruckert C."/>
            <person name="Koeck D.E."/>
            <person name="Maus I."/>
            <person name="Winkler A."/>
            <person name="Kalinowski J."/>
            <person name="Puhler A."/>
            <person name="Schwarz W.W."/>
            <person name="Zverlov V.V."/>
            <person name="Schluter A."/>
            <person name="Liebl W."/>
        </authorList>
    </citation>
    <scope>NUCLEOTIDE SEQUENCE [LARGE SCALE GENOMIC DNA]</scope>
    <source>
        <strain evidence="3">SR1</strain>
    </source>
</reference>
<accession>A0A2K9E4U2</accession>
<keyword evidence="1" id="KW-0802">TPR repeat</keyword>